<dbReference type="AlphaFoldDB" id="A0A2A6CSW5"/>
<protein>
    <submittedName>
        <fullName evidence="1">Uncharacterized protein</fullName>
    </submittedName>
</protein>
<sequence length="293" mass="33978">MGSPGQLTLLLWKCWKTTTRSLGWTICLFTIILWAILFYMGLTKTSEFWNLNSPNKDMGEGNPYISTNGTCSYNTNAMASVMYLIFGMLQREFLRLHKLNDNPPELEADYEPLMTMSLPFEKKDCERIGQSSEQFDHGWYARCRATPLFQPLVVWVTGIKRFYVKFITKTTDDRSSEITNIRIWFFLILPLVIFCAQSTREVSEEAASNIKVVGHATTVFRALRVLSPKPFDPSPFDLQHMGVNDQQRVGRIPYCDGILFRRHSKCWELVPDALPPVVYRYLNTAIHFERLYE</sequence>
<reference evidence="1" key="2">
    <citation type="submission" date="2022-06" db="UniProtKB">
        <authorList>
            <consortium name="EnsemblMetazoa"/>
        </authorList>
    </citation>
    <scope>IDENTIFICATION</scope>
    <source>
        <strain evidence="1">PS312</strain>
    </source>
</reference>
<organism evidence="1 2">
    <name type="scientific">Pristionchus pacificus</name>
    <name type="common">Parasitic nematode worm</name>
    <dbReference type="NCBI Taxonomy" id="54126"/>
    <lineage>
        <taxon>Eukaryota</taxon>
        <taxon>Metazoa</taxon>
        <taxon>Ecdysozoa</taxon>
        <taxon>Nematoda</taxon>
        <taxon>Chromadorea</taxon>
        <taxon>Rhabditida</taxon>
        <taxon>Rhabditina</taxon>
        <taxon>Diplogasteromorpha</taxon>
        <taxon>Diplogasteroidea</taxon>
        <taxon>Neodiplogasteridae</taxon>
        <taxon>Pristionchus</taxon>
    </lineage>
</organism>
<dbReference type="EnsemblMetazoa" id="PPA12616.1">
    <property type="protein sequence ID" value="PPA12616.1"/>
    <property type="gene ID" value="WBGene00102170"/>
</dbReference>
<accession>A0A8R1UBF0</accession>
<evidence type="ECO:0000313" key="1">
    <source>
        <dbReference type="EnsemblMetazoa" id="PPA12616.1"/>
    </source>
</evidence>
<accession>A0A2A6CSW5</accession>
<reference evidence="2" key="1">
    <citation type="journal article" date="2008" name="Nat. Genet.">
        <title>The Pristionchus pacificus genome provides a unique perspective on nematode lifestyle and parasitism.</title>
        <authorList>
            <person name="Dieterich C."/>
            <person name="Clifton S.W."/>
            <person name="Schuster L.N."/>
            <person name="Chinwalla A."/>
            <person name="Delehaunty K."/>
            <person name="Dinkelacker I."/>
            <person name="Fulton L."/>
            <person name="Fulton R."/>
            <person name="Godfrey J."/>
            <person name="Minx P."/>
            <person name="Mitreva M."/>
            <person name="Roeseler W."/>
            <person name="Tian H."/>
            <person name="Witte H."/>
            <person name="Yang S.P."/>
            <person name="Wilson R.K."/>
            <person name="Sommer R.J."/>
        </authorList>
    </citation>
    <scope>NUCLEOTIDE SEQUENCE [LARGE SCALE GENOMIC DNA]</scope>
    <source>
        <strain evidence="2">PS312</strain>
    </source>
</reference>
<name>A0A2A6CSW5_PRIPA</name>
<dbReference type="Proteomes" id="UP000005239">
    <property type="component" value="Unassembled WGS sequence"/>
</dbReference>
<proteinExistence type="predicted"/>
<evidence type="ECO:0000313" key="2">
    <source>
        <dbReference type="Proteomes" id="UP000005239"/>
    </source>
</evidence>
<keyword evidence="2" id="KW-1185">Reference proteome</keyword>
<gene>
    <name evidence="1" type="primary">WBGene00102170</name>
</gene>